<accession>A0A1S3K1V8</accession>
<dbReference type="PANTHER" id="PTHR13237:SF8">
    <property type="entry name" value="SOMETHING ABOUT SILENCING PROTEIN 10"/>
    <property type="match status" value="1"/>
</dbReference>
<proteinExistence type="inferred from homology"/>
<dbReference type="InterPro" id="IPR007146">
    <property type="entry name" value="Sas10/Utp3/C1D"/>
</dbReference>
<organism evidence="7 8">
    <name type="scientific">Lingula anatina</name>
    <name type="common">Brachiopod</name>
    <name type="synonym">Lingula unguis</name>
    <dbReference type="NCBI Taxonomy" id="7574"/>
    <lineage>
        <taxon>Eukaryota</taxon>
        <taxon>Metazoa</taxon>
        <taxon>Spiralia</taxon>
        <taxon>Lophotrochozoa</taxon>
        <taxon>Brachiopoda</taxon>
        <taxon>Linguliformea</taxon>
        <taxon>Lingulata</taxon>
        <taxon>Lingulida</taxon>
        <taxon>Linguloidea</taxon>
        <taxon>Lingulidae</taxon>
        <taxon>Lingula</taxon>
    </lineage>
</organism>
<dbReference type="STRING" id="7574.A0A1S3K1V8"/>
<comment type="subcellular location">
    <subcellularLocation>
        <location evidence="1">Nucleus</location>
    </subcellularLocation>
</comment>
<evidence type="ECO:0000256" key="4">
    <source>
        <dbReference type="ARBA" id="ARBA00023242"/>
    </source>
</evidence>
<dbReference type="Pfam" id="PF09368">
    <property type="entry name" value="Sas10"/>
    <property type="match status" value="1"/>
</dbReference>
<dbReference type="OrthoDB" id="1924577at2759"/>
<dbReference type="RefSeq" id="XP_013416384.1">
    <property type="nucleotide sequence ID" value="XM_013560930.1"/>
</dbReference>
<keyword evidence="3" id="KW-0597">Phosphoprotein</keyword>
<dbReference type="GO" id="GO:0000462">
    <property type="term" value="P:maturation of SSU-rRNA from tricistronic rRNA transcript (SSU-rRNA, 5.8S rRNA, LSU-rRNA)"/>
    <property type="evidence" value="ECO:0007669"/>
    <property type="project" value="TreeGrafter"/>
</dbReference>
<feature type="domain" description="Sas10 C-terminal" evidence="6">
    <location>
        <begin position="442"/>
        <end position="514"/>
    </location>
</feature>
<dbReference type="InterPro" id="IPR018972">
    <property type="entry name" value="Sas10_C_dom"/>
</dbReference>
<dbReference type="Proteomes" id="UP000085678">
    <property type="component" value="Unplaced"/>
</dbReference>
<name>A0A1S3K1V8_LINAN</name>
<keyword evidence="4" id="KW-0539">Nucleus</keyword>
<feature type="region of interest" description="Disordered" evidence="5">
    <location>
        <begin position="399"/>
        <end position="491"/>
    </location>
</feature>
<dbReference type="FunCoup" id="A0A1S3K1V8">
    <property type="interactions" value="1941"/>
</dbReference>
<feature type="compositionally biased region" description="Basic residues" evidence="5">
    <location>
        <begin position="458"/>
        <end position="485"/>
    </location>
</feature>
<feature type="compositionally biased region" description="Basic and acidic residues" evidence="5">
    <location>
        <begin position="367"/>
        <end position="386"/>
    </location>
</feature>
<feature type="region of interest" description="Disordered" evidence="5">
    <location>
        <begin position="323"/>
        <end position="386"/>
    </location>
</feature>
<dbReference type="InParanoid" id="A0A1S3K1V8"/>
<feature type="compositionally biased region" description="Acidic residues" evidence="5">
    <location>
        <begin position="354"/>
        <end position="366"/>
    </location>
</feature>
<evidence type="ECO:0000256" key="2">
    <source>
        <dbReference type="ARBA" id="ARBA00010979"/>
    </source>
</evidence>
<feature type="region of interest" description="Disordered" evidence="5">
    <location>
        <begin position="1"/>
        <end position="111"/>
    </location>
</feature>
<evidence type="ECO:0000259" key="6">
    <source>
        <dbReference type="Pfam" id="PF09368"/>
    </source>
</evidence>
<comment type="similarity">
    <text evidence="2">Belongs to the SAS10 family.</text>
</comment>
<feature type="compositionally biased region" description="Acidic residues" evidence="5">
    <location>
        <begin position="405"/>
        <end position="441"/>
    </location>
</feature>
<keyword evidence="7" id="KW-1185">Reference proteome</keyword>
<sequence>MGKAKRVKKAVPAAKRRSLPTEDFDTDLPDPKSQDFFNDEIDDFHASRDKIPLGSHMMEPAGFSSDEEEVLPVESDYDEEDEDQEEEGYEEAEGADDSADSAKDGEDDLDEKAWGRKKSKFYGADVEDVDIDLSGSEEGDAELEEKEALALQKKMAEQLSEEDFGFELFQDTKKSKQVEDTEQEKIHTDLSSLSKKKKMELLKKESPELIELIDDFKLKLTEVKERIEPMFKLVRDGSIPPGGAADYIETKMRLYLSYCLNVQFYLILKARRTPVQNHPVIGRLVQYRNLIKDLLPVDEQLQFQIDDILERVKKGEVIRPQQAEGKKRVMLDRKRKLPKTKKTGVEKKKLSQLMDDEEEEEEESDSNENKSKKKKGEERFETKDEKEALEFYQMMKEGRRQVADGQEEEESDQEGQFDEGEEETGAEDLADEGGEIEDEEDGGKRGINYQIEKNKGLTPHRKKELKNPRVKHRKKYRKAKIRRKGQIREARTEMKRYGGEISGIRAGIIRGVKLKA</sequence>
<evidence type="ECO:0000256" key="3">
    <source>
        <dbReference type="ARBA" id="ARBA00022553"/>
    </source>
</evidence>
<evidence type="ECO:0000256" key="1">
    <source>
        <dbReference type="ARBA" id="ARBA00004123"/>
    </source>
</evidence>
<feature type="compositionally biased region" description="Acidic residues" evidence="5">
    <location>
        <begin position="65"/>
        <end position="110"/>
    </location>
</feature>
<protein>
    <submittedName>
        <fullName evidence="8">Something about silencing protein 10</fullName>
    </submittedName>
</protein>
<dbReference type="Pfam" id="PF04000">
    <property type="entry name" value="Sas10_Utp3"/>
    <property type="match status" value="1"/>
</dbReference>
<feature type="compositionally biased region" description="Basic residues" evidence="5">
    <location>
        <begin position="1"/>
        <end position="18"/>
    </location>
</feature>
<dbReference type="GeneID" id="106177968"/>
<evidence type="ECO:0000256" key="5">
    <source>
        <dbReference type="SAM" id="MobiDB-lite"/>
    </source>
</evidence>
<evidence type="ECO:0000313" key="7">
    <source>
        <dbReference type="Proteomes" id="UP000085678"/>
    </source>
</evidence>
<dbReference type="PANTHER" id="PTHR13237">
    <property type="entry name" value="SOMETHING ABOUT SILENCING PROTEIN 10-RELATED"/>
    <property type="match status" value="1"/>
</dbReference>
<gene>
    <name evidence="8" type="primary">LOC106177968</name>
</gene>
<dbReference type="AlphaFoldDB" id="A0A1S3K1V8"/>
<dbReference type="KEGG" id="lak:106177968"/>
<evidence type="ECO:0000313" key="8">
    <source>
        <dbReference type="RefSeq" id="XP_013416384.1"/>
    </source>
</evidence>
<feature type="compositionally biased region" description="Basic residues" evidence="5">
    <location>
        <begin position="333"/>
        <end position="342"/>
    </location>
</feature>
<reference evidence="8" key="1">
    <citation type="submission" date="2025-08" db="UniProtKB">
        <authorList>
            <consortium name="RefSeq"/>
        </authorList>
    </citation>
    <scope>IDENTIFICATION</scope>
    <source>
        <tissue evidence="8">Gonads</tissue>
    </source>
</reference>
<dbReference type="GO" id="GO:0032040">
    <property type="term" value="C:small-subunit processome"/>
    <property type="evidence" value="ECO:0007669"/>
    <property type="project" value="TreeGrafter"/>
</dbReference>